<dbReference type="InterPro" id="IPR017512">
    <property type="entry name" value="PQQ_MeOH/EtOH_DH"/>
</dbReference>
<gene>
    <name evidence="15" type="ORF">IMCC3088_2440</name>
</gene>
<dbReference type="GO" id="GO:0016020">
    <property type="term" value="C:membrane"/>
    <property type="evidence" value="ECO:0007669"/>
    <property type="project" value="InterPro"/>
</dbReference>
<dbReference type="InterPro" id="IPR011047">
    <property type="entry name" value="Quinoprotein_ADH-like_sf"/>
</dbReference>
<dbReference type="CDD" id="cd10279">
    <property type="entry name" value="PQQ_ADH_II"/>
    <property type="match status" value="1"/>
</dbReference>
<sequence length="656" mass="72255">MAHGRTYSEQRYSPLSKINAENVKNLGMAWHYDLGDTRGIEATPIVVDGVMYVTGGWSKVFALDAKTGEEIWTYDPKMDKAWFVNMCCDAVNRGATAWEGKIYSGVGDGRLIAIDAATGELVWEVQTTPKDRPYSITGAPRVVDGKVIIGNGGSELGVRGFVTAYDANTGEQVWRFYTVPGNPNEPFENAIHEQTVKTWSGEWWTVGGGGTAWDSIAHDPELNLVYIGVGNGAPWNRMYRSNGTGDNLFLSSIVALNAETGEYVWHYQTTPGESWDYTATQHMILADMEFDGRMRKVIMQAPKNGFFYVIDRETGEFISAEKYTMATWATHVDPESGRPVEAPEARYEETGVPNFQFPHPLGGHNWHPMSYSPDTGLVYIPAQEIPIVYGHDSDYEYNSKGWNVGVRFELAASPDDPAVRAQLGAMVKGYITAWDPVTQTEKWRVQHPNMWNGGLLSTAGNLVFQGNAEGEFVAYTADSGERLWSSYAQTGVVAGPVTYTVDGEQYVAVAAGWGGSFAMVGGELAKRSKGSTARPRVLVYKLGGTHELPPEPTPEQMAVVTPIEQIGDEAMITEGLKQYMANCHMCHGDRAVSGSSVPDLRMMSEASWELFYPIVQGGLRHQQGMVGFGDRLNKDQIDSIYAYLVKRRNDLAAGID</sequence>
<comment type="similarity">
    <text evidence="1">Belongs to the bacterial PQQ dehydrogenase family.</text>
</comment>
<dbReference type="Proteomes" id="UP000005615">
    <property type="component" value="Unassembled WGS sequence"/>
</dbReference>
<dbReference type="STRING" id="2518989.IMCC3088_2440"/>
<feature type="domain" description="Cytochrome c" evidence="14">
    <location>
        <begin position="570"/>
        <end position="648"/>
    </location>
</feature>
<evidence type="ECO:0000256" key="9">
    <source>
        <dbReference type="ARBA" id="ARBA00023157"/>
    </source>
</evidence>
<organism evidence="15 16">
    <name type="scientific">Aequoribacter fuscus</name>
    <dbReference type="NCBI Taxonomy" id="2518989"/>
    <lineage>
        <taxon>Bacteria</taxon>
        <taxon>Pseudomonadati</taxon>
        <taxon>Pseudomonadota</taxon>
        <taxon>Gammaproteobacteria</taxon>
        <taxon>Cellvibrionales</taxon>
        <taxon>Halieaceae</taxon>
        <taxon>Aequoribacter</taxon>
    </lineage>
</organism>
<keyword evidence="6 11" id="KW-0634">PQQ</keyword>
<dbReference type="PANTHER" id="PTHR32303">
    <property type="entry name" value="QUINOPROTEIN ALCOHOL DEHYDROGENASE (CYTOCHROME C)"/>
    <property type="match status" value="1"/>
</dbReference>
<dbReference type="Pfam" id="PF13442">
    <property type="entry name" value="Cytochrome_CBB3"/>
    <property type="match status" value="1"/>
</dbReference>
<keyword evidence="4" id="KW-0732">Signal</keyword>
<dbReference type="Pfam" id="PF01011">
    <property type="entry name" value="PQQ"/>
    <property type="match status" value="2"/>
</dbReference>
<dbReference type="InterPro" id="IPR036909">
    <property type="entry name" value="Cyt_c-like_dom_sf"/>
</dbReference>
<dbReference type="InterPro" id="IPR002372">
    <property type="entry name" value="PQQ_rpt_dom"/>
</dbReference>
<evidence type="ECO:0000259" key="14">
    <source>
        <dbReference type="PROSITE" id="PS51007"/>
    </source>
</evidence>
<comment type="cofactor">
    <cofactor evidence="11">
        <name>pyrroloquinoline quinone</name>
        <dbReference type="ChEBI" id="CHEBI:58442"/>
    </cofactor>
    <text evidence="11">Binds 1 PQQ group per subunit.</text>
</comment>
<comment type="cofactor">
    <cofactor evidence="11">
        <name>heme c</name>
        <dbReference type="ChEBI" id="CHEBI:61717"/>
    </cofactor>
    <text evidence="11">Binds 1 heme c group per subunit.</text>
</comment>
<comment type="cofactor">
    <cofactor evidence="12">
        <name>Ca(2+)</name>
        <dbReference type="ChEBI" id="CHEBI:29108"/>
    </cofactor>
    <text evidence="12">Binds 1 Ca(2+) ion per subunit.</text>
</comment>
<dbReference type="GO" id="GO:0009055">
    <property type="term" value="F:electron transfer activity"/>
    <property type="evidence" value="ECO:0007669"/>
    <property type="project" value="InterPro"/>
</dbReference>
<evidence type="ECO:0000313" key="16">
    <source>
        <dbReference type="Proteomes" id="UP000005615"/>
    </source>
</evidence>
<evidence type="ECO:0000256" key="13">
    <source>
        <dbReference type="PIRSR" id="PIRSR617512-4"/>
    </source>
</evidence>
<feature type="binding site" evidence="11">
    <location>
        <position position="303"/>
    </location>
    <ligand>
        <name>pyrroloquinoline quinone</name>
        <dbReference type="ChEBI" id="CHEBI:58442"/>
    </ligand>
</feature>
<reference evidence="15 16" key="1">
    <citation type="journal article" date="2011" name="J. Bacteriol.">
        <title>Genome sequence of strain IMCC3088, a proteorhodopsin-containing marine bacterium belonging to the OM60/NOR5 clade.</title>
        <authorList>
            <person name="Jang Y."/>
            <person name="Oh H.M."/>
            <person name="Kang I."/>
            <person name="Lee K."/>
            <person name="Yang S.J."/>
            <person name="Cho J.C."/>
        </authorList>
    </citation>
    <scope>NUCLEOTIDE SEQUENCE [LARGE SCALE GENOMIC DNA]</scope>
    <source>
        <strain evidence="15 16">IMCC3088</strain>
    </source>
</reference>
<keyword evidence="3 12" id="KW-0479">Metal-binding</keyword>
<feature type="binding site" evidence="12">
    <location>
        <position position="155"/>
    </location>
    <ligand>
        <name>Ca(2+)</name>
        <dbReference type="ChEBI" id="CHEBI:29108"/>
    </ligand>
</feature>
<feature type="binding site" evidence="11">
    <location>
        <position position="211"/>
    </location>
    <ligand>
        <name>pyrroloquinoline quinone</name>
        <dbReference type="ChEBI" id="CHEBI:58442"/>
    </ligand>
</feature>
<feature type="disulfide bond" evidence="13">
    <location>
        <begin position="87"/>
        <end position="88"/>
    </location>
</feature>
<dbReference type="eggNOG" id="COG4993">
    <property type="taxonomic scope" value="Bacteria"/>
</dbReference>
<dbReference type="GO" id="GO:0020037">
    <property type="term" value="F:heme binding"/>
    <property type="evidence" value="ECO:0007669"/>
    <property type="project" value="InterPro"/>
</dbReference>
<dbReference type="GO" id="GO:0016614">
    <property type="term" value="F:oxidoreductase activity, acting on CH-OH group of donors"/>
    <property type="evidence" value="ECO:0007669"/>
    <property type="project" value="InterPro"/>
</dbReference>
<keyword evidence="5 12" id="KW-0106">Calcium</keyword>
<evidence type="ECO:0000256" key="6">
    <source>
        <dbReference type="ARBA" id="ARBA00022891"/>
    </source>
</evidence>
<dbReference type="FunFam" id="2.140.10.10:FF:000003">
    <property type="entry name" value="Methanol dehydrogenase, large subunit"/>
    <property type="match status" value="1"/>
</dbReference>
<feature type="binding site" evidence="11">
    <location>
        <position position="41"/>
    </location>
    <ligand>
        <name>pyrroloquinoline quinone</name>
        <dbReference type="ChEBI" id="CHEBI:58442"/>
    </ligand>
</feature>
<protein>
    <submittedName>
        <fullName evidence="15">Quino(Hemo)protein alcohol dehydrogenase, PQQ-dependent</fullName>
    </submittedName>
</protein>
<dbReference type="InterPro" id="IPR009056">
    <property type="entry name" value="Cyt_c-like_dom"/>
</dbReference>
<dbReference type="GO" id="GO:0005509">
    <property type="term" value="F:calcium ion binding"/>
    <property type="evidence" value="ECO:0007669"/>
    <property type="project" value="InterPro"/>
</dbReference>
<keyword evidence="9 13" id="KW-1015">Disulfide bond</keyword>
<dbReference type="SUPFAM" id="SSF50998">
    <property type="entry name" value="Quinoprotein alcohol dehydrogenase-like"/>
    <property type="match status" value="1"/>
</dbReference>
<dbReference type="AlphaFoldDB" id="F3L459"/>
<dbReference type="InterPro" id="IPR018391">
    <property type="entry name" value="PQQ_b-propeller_rpt"/>
</dbReference>
<name>F3L459_9GAMM</name>
<feature type="binding site" description="covalent" evidence="11">
    <location>
        <position position="583"/>
    </location>
    <ligand>
        <name>heme c</name>
        <dbReference type="ChEBI" id="CHEBI:61717"/>
    </ligand>
</feature>
<keyword evidence="2 11" id="KW-0349">Heme</keyword>
<feature type="binding site" evidence="11">
    <location>
        <position position="93"/>
    </location>
    <ligand>
        <name>pyrroloquinoline quinone</name>
        <dbReference type="ChEBI" id="CHEBI:58442"/>
    </ligand>
</feature>
<dbReference type="eggNOG" id="COG2010">
    <property type="taxonomic scope" value="Bacteria"/>
</dbReference>
<evidence type="ECO:0000256" key="1">
    <source>
        <dbReference type="ARBA" id="ARBA00008156"/>
    </source>
</evidence>
<dbReference type="Gene3D" id="2.140.10.10">
    <property type="entry name" value="Quinoprotein alcohol dehydrogenase-like superfamily"/>
    <property type="match status" value="1"/>
</dbReference>
<dbReference type="NCBIfam" id="TIGR03075">
    <property type="entry name" value="PQQ_enz_alc_DH"/>
    <property type="match status" value="1"/>
</dbReference>
<feature type="binding site" description="axial binding residue" evidence="12">
    <location>
        <position position="625"/>
    </location>
    <ligand>
        <name>heme c</name>
        <dbReference type="ChEBI" id="CHEBI:61717"/>
    </ligand>
    <ligandPart>
        <name>Fe</name>
        <dbReference type="ChEBI" id="CHEBI:18248"/>
    </ligandPart>
</feature>
<feature type="binding site" evidence="11">
    <location>
        <begin position="365"/>
        <end position="366"/>
    </location>
    <ligand>
        <name>pyrroloquinoline quinone</name>
        <dbReference type="ChEBI" id="CHEBI:58442"/>
    </ligand>
</feature>
<dbReference type="SMART" id="SM00564">
    <property type="entry name" value="PQQ"/>
    <property type="match status" value="5"/>
</dbReference>
<feature type="binding site" evidence="12">
    <location>
        <position position="276"/>
    </location>
    <ligand>
        <name>Ca(2+)</name>
        <dbReference type="ChEBI" id="CHEBI:29108"/>
    </ligand>
</feature>
<keyword evidence="16" id="KW-1185">Reference proteome</keyword>
<dbReference type="SUPFAM" id="SSF46626">
    <property type="entry name" value="Cytochrome c"/>
    <property type="match status" value="1"/>
</dbReference>
<comment type="caution">
    <text evidence="15">The sequence shown here is derived from an EMBL/GenBank/DDBJ whole genome shotgun (WGS) entry which is preliminary data.</text>
</comment>
<dbReference type="GO" id="GO:0070968">
    <property type="term" value="F:pyrroloquinoline quinone binding"/>
    <property type="evidence" value="ECO:0007669"/>
    <property type="project" value="UniProtKB-ARBA"/>
</dbReference>
<evidence type="ECO:0000256" key="10">
    <source>
        <dbReference type="PIRSR" id="PIRSR617512-1"/>
    </source>
</evidence>
<keyword evidence="8 12" id="KW-0408">Iron</keyword>
<evidence type="ECO:0000256" key="7">
    <source>
        <dbReference type="ARBA" id="ARBA00023002"/>
    </source>
</evidence>
<keyword evidence="7" id="KW-0560">Oxidoreductase</keyword>
<evidence type="ECO:0000313" key="15">
    <source>
        <dbReference type="EMBL" id="EGG28889.1"/>
    </source>
</evidence>
<evidence type="ECO:0000256" key="2">
    <source>
        <dbReference type="ARBA" id="ARBA00022617"/>
    </source>
</evidence>
<evidence type="ECO:0000256" key="5">
    <source>
        <dbReference type="ARBA" id="ARBA00022837"/>
    </source>
</evidence>
<feature type="active site" description="Proton acceptor" evidence="10">
    <location>
        <position position="276"/>
    </location>
</feature>
<feature type="binding site" evidence="12">
    <location>
        <position position="231"/>
    </location>
    <ligand>
        <name>Ca(2+)</name>
        <dbReference type="ChEBI" id="CHEBI:29108"/>
    </ligand>
</feature>
<feature type="binding site" description="covalent" evidence="11">
    <location>
        <position position="586"/>
    </location>
    <ligand>
        <name>heme c</name>
        <dbReference type="ChEBI" id="CHEBI:61717"/>
    </ligand>
</feature>
<evidence type="ECO:0000256" key="8">
    <source>
        <dbReference type="ARBA" id="ARBA00023004"/>
    </source>
</evidence>
<dbReference type="EMBL" id="AEIG01000076">
    <property type="protein sequence ID" value="EGG28889.1"/>
    <property type="molecule type" value="Genomic_DNA"/>
</dbReference>
<evidence type="ECO:0000256" key="12">
    <source>
        <dbReference type="PIRSR" id="PIRSR617512-3"/>
    </source>
</evidence>
<dbReference type="PROSITE" id="PS51007">
    <property type="entry name" value="CYTC"/>
    <property type="match status" value="1"/>
</dbReference>
<evidence type="ECO:0000256" key="3">
    <source>
        <dbReference type="ARBA" id="ARBA00022723"/>
    </source>
</evidence>
<proteinExistence type="inferred from homology"/>
<evidence type="ECO:0000256" key="4">
    <source>
        <dbReference type="ARBA" id="ARBA00022729"/>
    </source>
</evidence>
<evidence type="ECO:0000256" key="11">
    <source>
        <dbReference type="PIRSR" id="PIRSR617512-2"/>
    </source>
</evidence>
<feature type="binding site" evidence="11">
    <location>
        <position position="137"/>
    </location>
    <ligand>
        <name>pyrroloquinoline quinone</name>
        <dbReference type="ChEBI" id="CHEBI:58442"/>
    </ligand>
</feature>
<dbReference type="Gene3D" id="1.10.760.10">
    <property type="entry name" value="Cytochrome c-like domain"/>
    <property type="match status" value="1"/>
</dbReference>
<accession>F3L459</accession>
<feature type="binding site" description="axial binding residue" evidence="12">
    <location>
        <position position="587"/>
    </location>
    <ligand>
        <name>heme c</name>
        <dbReference type="ChEBI" id="CHEBI:61717"/>
    </ligand>
    <ligandPart>
        <name>Fe</name>
        <dbReference type="ChEBI" id="CHEBI:18248"/>
    </ligandPart>
</feature>